<dbReference type="AlphaFoldDB" id="A0A839SSL0"/>
<dbReference type="EMBL" id="JACHXA010000002">
    <property type="protein sequence ID" value="MBB3064700.1"/>
    <property type="molecule type" value="Genomic_DNA"/>
</dbReference>
<evidence type="ECO:0000256" key="1">
    <source>
        <dbReference type="SAM" id="SignalP"/>
    </source>
</evidence>
<comment type="caution">
    <text evidence="3">The sequence shown here is derived from an EMBL/GenBank/DDBJ whole genome shotgun (WGS) entry which is preliminary data.</text>
</comment>
<reference evidence="3 4" key="1">
    <citation type="submission" date="2020-08" db="EMBL/GenBank/DDBJ databases">
        <title>Genomic Encyclopedia of Type Strains, Phase III (KMG-III): the genomes of soil and plant-associated and newly described type strains.</title>
        <authorList>
            <person name="Whitman W."/>
        </authorList>
    </citation>
    <scope>NUCLEOTIDE SEQUENCE [LARGE SCALE GENOMIC DNA]</scope>
    <source>
        <strain evidence="3 4">CECT 8803</strain>
    </source>
</reference>
<gene>
    <name evidence="3" type="ORF">FHR98_000972</name>
</gene>
<name>A0A839SSL0_9PROT</name>
<dbReference type="InterPro" id="IPR041238">
    <property type="entry name" value="Rap1a"/>
</dbReference>
<feature type="signal peptide" evidence="1">
    <location>
        <begin position="1"/>
        <end position="24"/>
    </location>
</feature>
<keyword evidence="1" id="KW-0732">Signal</keyword>
<dbReference type="RefSeq" id="WP_183415499.1">
    <property type="nucleotide sequence ID" value="NZ_JACHXA010000002.1"/>
</dbReference>
<evidence type="ECO:0000313" key="4">
    <source>
        <dbReference type="Proteomes" id="UP000581135"/>
    </source>
</evidence>
<dbReference type="Pfam" id="PF18602">
    <property type="entry name" value="Rap1a"/>
    <property type="match status" value="1"/>
</dbReference>
<protein>
    <recommendedName>
        <fullName evidence="2">Rap1a immunity protein domain-containing protein</fullName>
    </recommendedName>
</protein>
<feature type="chain" id="PRO_5032800300" description="Rap1a immunity protein domain-containing protein" evidence="1">
    <location>
        <begin position="25"/>
        <end position="146"/>
    </location>
</feature>
<sequence>MAQKTILMIALLGGFLAWHDPVNAQEPVVPCELLDTCQQDELQGLIAPSTLTSVRRFVTAASLYDLCVGNDEEQAVCRFYIAGVHDSAEMVYWRNDQEPPWCPVDGFTSSTLQEVVLDYLDNHPEVDPLPAAHAVTQAFSEGLICN</sequence>
<proteinExistence type="predicted"/>
<keyword evidence="4" id="KW-1185">Reference proteome</keyword>
<feature type="domain" description="Rap1a immunity protein" evidence="2">
    <location>
        <begin position="59"/>
        <end position="141"/>
    </location>
</feature>
<dbReference type="Gene3D" id="1.10.890.40">
    <property type="match status" value="1"/>
</dbReference>
<organism evidence="3 4">
    <name type="scientific">Limibacillus halophilus</name>
    <dbReference type="NCBI Taxonomy" id="1579333"/>
    <lineage>
        <taxon>Bacteria</taxon>
        <taxon>Pseudomonadati</taxon>
        <taxon>Pseudomonadota</taxon>
        <taxon>Alphaproteobacteria</taxon>
        <taxon>Rhodospirillales</taxon>
        <taxon>Rhodovibrionaceae</taxon>
        <taxon>Limibacillus</taxon>
    </lineage>
</organism>
<dbReference type="Proteomes" id="UP000581135">
    <property type="component" value="Unassembled WGS sequence"/>
</dbReference>
<accession>A0A839SSL0</accession>
<evidence type="ECO:0000313" key="3">
    <source>
        <dbReference type="EMBL" id="MBB3064700.1"/>
    </source>
</evidence>
<evidence type="ECO:0000259" key="2">
    <source>
        <dbReference type="Pfam" id="PF18602"/>
    </source>
</evidence>